<keyword evidence="3" id="KW-1185">Reference proteome</keyword>
<feature type="region of interest" description="Disordered" evidence="1">
    <location>
        <begin position="140"/>
        <end position="216"/>
    </location>
</feature>
<dbReference type="AlphaFoldDB" id="B8LCX6"/>
<protein>
    <submittedName>
        <fullName evidence="2">Uncharacterized protein</fullName>
    </submittedName>
</protein>
<accession>B8LCX6</accession>
<dbReference type="InParanoid" id="B8LCX6"/>
<feature type="compositionally biased region" description="Low complexity" evidence="1">
    <location>
        <begin position="668"/>
        <end position="677"/>
    </location>
</feature>
<dbReference type="HOGENOM" id="CLU_447264_0_0_1"/>
<feature type="region of interest" description="Disordered" evidence="1">
    <location>
        <begin position="543"/>
        <end position="706"/>
    </location>
</feature>
<dbReference type="RefSeq" id="XP_002296857.1">
    <property type="nucleotide sequence ID" value="XM_002296821.1"/>
</dbReference>
<feature type="compositionally biased region" description="Basic residues" evidence="1">
    <location>
        <begin position="689"/>
        <end position="700"/>
    </location>
</feature>
<dbReference type="Proteomes" id="UP000001449">
    <property type="component" value="Chromosome 16"/>
</dbReference>
<gene>
    <name evidence="2" type="ORF">THAPSDRAFT_10535</name>
</gene>
<feature type="compositionally biased region" description="Gly residues" evidence="1">
    <location>
        <begin position="562"/>
        <end position="585"/>
    </location>
</feature>
<feature type="compositionally biased region" description="Gly residues" evidence="1">
    <location>
        <begin position="636"/>
        <end position="645"/>
    </location>
</feature>
<feature type="compositionally biased region" description="Basic and acidic residues" evidence="1">
    <location>
        <begin position="590"/>
        <end position="605"/>
    </location>
</feature>
<feature type="compositionally biased region" description="Low complexity" evidence="1">
    <location>
        <begin position="166"/>
        <end position="197"/>
    </location>
</feature>
<reference evidence="2 3" key="1">
    <citation type="journal article" date="2004" name="Science">
        <title>The genome of the diatom Thalassiosira pseudonana: ecology, evolution, and metabolism.</title>
        <authorList>
            <person name="Armbrust E.V."/>
            <person name="Berges J.A."/>
            <person name="Bowler C."/>
            <person name="Green B.R."/>
            <person name="Martinez D."/>
            <person name="Putnam N.H."/>
            <person name="Zhou S."/>
            <person name="Allen A.E."/>
            <person name="Apt K.E."/>
            <person name="Bechner M."/>
            <person name="Brzezinski M.A."/>
            <person name="Chaal B.K."/>
            <person name="Chiovitti A."/>
            <person name="Davis A.K."/>
            <person name="Demarest M.S."/>
            <person name="Detter J.C."/>
            <person name="Glavina T."/>
            <person name="Goodstein D."/>
            <person name="Hadi M.Z."/>
            <person name="Hellsten U."/>
            <person name="Hildebrand M."/>
            <person name="Jenkins B.D."/>
            <person name="Jurka J."/>
            <person name="Kapitonov V.V."/>
            <person name="Kroger N."/>
            <person name="Lau W.W."/>
            <person name="Lane T.W."/>
            <person name="Larimer F.W."/>
            <person name="Lippmeier J.C."/>
            <person name="Lucas S."/>
            <person name="Medina M."/>
            <person name="Montsant A."/>
            <person name="Obornik M."/>
            <person name="Parker M.S."/>
            <person name="Palenik B."/>
            <person name="Pazour G.J."/>
            <person name="Richardson P.M."/>
            <person name="Rynearson T.A."/>
            <person name="Saito M.A."/>
            <person name="Schwartz D.C."/>
            <person name="Thamatrakoln K."/>
            <person name="Valentin K."/>
            <person name="Vardi A."/>
            <person name="Wilkerson F.P."/>
            <person name="Rokhsar D.S."/>
        </authorList>
    </citation>
    <scope>NUCLEOTIDE SEQUENCE [LARGE SCALE GENOMIC DNA]</scope>
    <source>
        <strain evidence="2 3">CCMP1335</strain>
    </source>
</reference>
<feature type="compositionally biased region" description="Basic and acidic residues" evidence="1">
    <location>
        <begin position="617"/>
        <end position="628"/>
    </location>
</feature>
<dbReference type="PaxDb" id="35128-Thaps10535"/>
<evidence type="ECO:0000256" key="1">
    <source>
        <dbReference type="SAM" id="MobiDB-lite"/>
    </source>
</evidence>
<evidence type="ECO:0000313" key="2">
    <source>
        <dbReference type="EMBL" id="EED86841.1"/>
    </source>
</evidence>
<feature type="compositionally biased region" description="Basic and acidic residues" evidence="1">
    <location>
        <begin position="151"/>
        <end position="160"/>
    </location>
</feature>
<name>B8LCX6_THAPS</name>
<evidence type="ECO:0000313" key="3">
    <source>
        <dbReference type="Proteomes" id="UP000001449"/>
    </source>
</evidence>
<dbReference type="KEGG" id="tps:THAPSDRAFT_10535"/>
<dbReference type="EMBL" id="DS999418">
    <property type="protein sequence ID" value="EED86841.1"/>
    <property type="molecule type" value="Genomic_DNA"/>
</dbReference>
<proteinExistence type="predicted"/>
<dbReference type="GeneID" id="7442617"/>
<reference evidence="2 3" key="2">
    <citation type="journal article" date="2008" name="Nature">
        <title>The Phaeodactylum genome reveals the evolutionary history of diatom genomes.</title>
        <authorList>
            <person name="Bowler C."/>
            <person name="Allen A.E."/>
            <person name="Badger J.H."/>
            <person name="Grimwood J."/>
            <person name="Jabbari K."/>
            <person name="Kuo A."/>
            <person name="Maheswari U."/>
            <person name="Martens C."/>
            <person name="Maumus F."/>
            <person name="Otillar R.P."/>
            <person name="Rayko E."/>
            <person name="Salamov A."/>
            <person name="Vandepoele K."/>
            <person name="Beszteri B."/>
            <person name="Gruber A."/>
            <person name="Heijde M."/>
            <person name="Katinka M."/>
            <person name="Mock T."/>
            <person name="Valentin K."/>
            <person name="Verret F."/>
            <person name="Berges J.A."/>
            <person name="Brownlee C."/>
            <person name="Cadoret J.P."/>
            <person name="Chiovitti A."/>
            <person name="Choi C.J."/>
            <person name="Coesel S."/>
            <person name="De Martino A."/>
            <person name="Detter J.C."/>
            <person name="Durkin C."/>
            <person name="Falciatore A."/>
            <person name="Fournet J."/>
            <person name="Haruta M."/>
            <person name="Huysman M.J."/>
            <person name="Jenkins B.D."/>
            <person name="Jiroutova K."/>
            <person name="Jorgensen R.E."/>
            <person name="Joubert Y."/>
            <person name="Kaplan A."/>
            <person name="Kroger N."/>
            <person name="Kroth P.G."/>
            <person name="La Roche J."/>
            <person name="Lindquist E."/>
            <person name="Lommer M."/>
            <person name="Martin-Jezequel V."/>
            <person name="Lopez P.J."/>
            <person name="Lucas S."/>
            <person name="Mangogna M."/>
            <person name="McGinnis K."/>
            <person name="Medlin L.K."/>
            <person name="Montsant A."/>
            <person name="Oudot-Le Secq M.P."/>
            <person name="Napoli C."/>
            <person name="Obornik M."/>
            <person name="Parker M.S."/>
            <person name="Petit J.L."/>
            <person name="Porcel B.M."/>
            <person name="Poulsen N."/>
            <person name="Robison M."/>
            <person name="Rychlewski L."/>
            <person name="Rynearson T.A."/>
            <person name="Schmutz J."/>
            <person name="Shapiro H."/>
            <person name="Siaut M."/>
            <person name="Stanley M."/>
            <person name="Sussman M.R."/>
            <person name="Taylor A.R."/>
            <person name="Vardi A."/>
            <person name="von Dassow P."/>
            <person name="Vyverman W."/>
            <person name="Willis A."/>
            <person name="Wyrwicz L.S."/>
            <person name="Rokhsar D.S."/>
            <person name="Weissenbach J."/>
            <person name="Armbrust E.V."/>
            <person name="Green B.R."/>
            <person name="Van de Peer Y."/>
            <person name="Grigoriev I.V."/>
        </authorList>
    </citation>
    <scope>NUCLEOTIDE SEQUENCE [LARGE SCALE GENOMIC DNA]</scope>
    <source>
        <strain evidence="2 3">CCMP1335</strain>
    </source>
</reference>
<organism evidence="2 3">
    <name type="scientific">Thalassiosira pseudonana</name>
    <name type="common">Marine diatom</name>
    <name type="synonym">Cyclotella nana</name>
    <dbReference type="NCBI Taxonomy" id="35128"/>
    <lineage>
        <taxon>Eukaryota</taxon>
        <taxon>Sar</taxon>
        <taxon>Stramenopiles</taxon>
        <taxon>Ochrophyta</taxon>
        <taxon>Bacillariophyta</taxon>
        <taxon>Coscinodiscophyceae</taxon>
        <taxon>Thalassiosirophycidae</taxon>
        <taxon>Thalassiosirales</taxon>
        <taxon>Thalassiosiraceae</taxon>
        <taxon>Thalassiosira</taxon>
    </lineage>
</organism>
<feature type="compositionally biased region" description="Gly residues" evidence="1">
    <location>
        <begin position="198"/>
        <end position="209"/>
    </location>
</feature>
<sequence length="706" mass="77558">MSFRAHRPTRKGNRSFASGRLYLGIARKARPALLLAERSHRVERPSFLASTNVGLLRKSIGQARLIGNPVAYQRTEGKCTGARVRFKMPDSDDSSLFSSSSEEVAPERDPVEFARSVWNEYGDDHTMIAALLGEEAVRDGPPVLQAARTRNTRDIQRDTQGDTEMQDAPGAGDNAGDAPNPPDDGAAGQGPPDAGQPNPGGGGGGGGGNVRPEIGSYPPHMMDSVFAACKFSKEAVDMAIHVYNVSSGDTLAYLREDDCVSLCNSIQRPFNIHQGGRGSPVGPIQSGRLKLAAHLFKHHMRSTIEYPHNATEEMILDFDPHRSQSVYGHDDEWHLSRRTRKNVRVVPELNKCPVTRTPDGQSYEGALMLRRLENFNSTEEQCVIALEEGRGMPSFHADNAAFHDILTVAVRDDPTLLILMQPTERSKNGRKAYKTLYECCLGQNYVKTQINAINAQIRSTQYNGEQGNSNWKAFDTIHRNARNKLNFFKSENPNYAGLDDGTHCSQILTNIHAKELDAAISTIRANKLDENFDVMMNFLAQHVTPPSKREQRRLAATSQAGRAGGRGSGPGAAGRGNGGGAGKRPGGQVESDRKPKAWRREDYGRVPDAIFNTWSQAEKDKYNAERKEHNRQKPRGGSGGRGNRGGSQLAVLSNRMDELSRSISQLTSHGDGSSSTSRSHRRSDGGTRQARRSPSRSRSRDRRDSE</sequence>